<accession>D2VWS5</accession>
<dbReference type="eggNOG" id="KOG4749">
    <property type="taxonomic scope" value="Eukaryota"/>
</dbReference>
<gene>
    <name evidence="7" type="ORF">NAEGRDRAFT_73486</name>
</gene>
<dbReference type="PANTHER" id="PTHR14456">
    <property type="entry name" value="INOSITOL POLYPHOSPHATE KINASE 1"/>
    <property type="match status" value="1"/>
</dbReference>
<comment type="domain">
    <text evidence="6">The EXKPK motif is conserved in inositol-pentakisphosphate 2-kinases of both family 1 and 2.</text>
</comment>
<comment type="function">
    <text evidence="6">Phosphorylates Ins(1,3,4,5,6)P5 at position 2 to form Ins(1,2,3,4,5,6)P6 (InsP6 or phytate).</text>
</comment>
<dbReference type="PANTHER" id="PTHR14456:SF2">
    <property type="entry name" value="INOSITOL-PENTAKISPHOSPHATE 2-KINASE"/>
    <property type="match status" value="1"/>
</dbReference>
<evidence type="ECO:0000256" key="1">
    <source>
        <dbReference type="ARBA" id="ARBA00012023"/>
    </source>
</evidence>
<organism evidence="8">
    <name type="scientific">Naegleria gruberi</name>
    <name type="common">Amoeba</name>
    <dbReference type="NCBI Taxonomy" id="5762"/>
    <lineage>
        <taxon>Eukaryota</taxon>
        <taxon>Discoba</taxon>
        <taxon>Heterolobosea</taxon>
        <taxon>Tetramitia</taxon>
        <taxon>Eutetramitia</taxon>
        <taxon>Vahlkampfiidae</taxon>
        <taxon>Naegleria</taxon>
    </lineage>
</organism>
<name>D2VWS5_NAEGR</name>
<keyword evidence="2 6" id="KW-0808">Transferase</keyword>
<dbReference type="STRING" id="5762.D2VWS5"/>
<dbReference type="AlphaFoldDB" id="D2VWS5"/>
<proteinExistence type="predicted"/>
<dbReference type="Proteomes" id="UP000006671">
    <property type="component" value="Unassembled WGS sequence"/>
</dbReference>
<keyword evidence="5 6" id="KW-0067">ATP-binding</keyword>
<keyword evidence="4 6" id="KW-0418">Kinase</keyword>
<dbReference type="EC" id="2.7.1.158" evidence="1 6"/>
<dbReference type="GO" id="GO:0005524">
    <property type="term" value="F:ATP binding"/>
    <property type="evidence" value="ECO:0007669"/>
    <property type="project" value="UniProtKB-KW"/>
</dbReference>
<reference evidence="7 8" key="1">
    <citation type="journal article" date="2010" name="Cell">
        <title>The genome of Naegleria gruberi illuminates early eukaryotic versatility.</title>
        <authorList>
            <person name="Fritz-Laylin L.K."/>
            <person name="Prochnik S.E."/>
            <person name="Ginger M.L."/>
            <person name="Dacks J.B."/>
            <person name="Carpenter M.L."/>
            <person name="Field M.C."/>
            <person name="Kuo A."/>
            <person name="Paredez A."/>
            <person name="Chapman J."/>
            <person name="Pham J."/>
            <person name="Shu S."/>
            <person name="Neupane R."/>
            <person name="Cipriano M."/>
            <person name="Mancuso J."/>
            <person name="Tu H."/>
            <person name="Salamov A."/>
            <person name="Lindquist E."/>
            <person name="Shapiro H."/>
            <person name="Lucas S."/>
            <person name="Grigoriev I.V."/>
            <person name="Cande W.Z."/>
            <person name="Fulton C."/>
            <person name="Rokhsar D.S."/>
            <person name="Dawson S.C."/>
        </authorList>
    </citation>
    <scope>NUCLEOTIDE SEQUENCE [LARGE SCALE GENOMIC DNA]</scope>
    <source>
        <strain evidence="7 8">NEG-M</strain>
    </source>
</reference>
<dbReference type="OrthoDB" id="272370at2759"/>
<dbReference type="RefSeq" id="XP_002671419.1">
    <property type="nucleotide sequence ID" value="XM_002671373.1"/>
</dbReference>
<dbReference type="GO" id="GO:0005634">
    <property type="term" value="C:nucleus"/>
    <property type="evidence" value="ECO:0007669"/>
    <property type="project" value="TreeGrafter"/>
</dbReference>
<dbReference type="Pfam" id="PF06090">
    <property type="entry name" value="Ins_P5_2-kin"/>
    <property type="match status" value="1"/>
</dbReference>
<evidence type="ECO:0000256" key="3">
    <source>
        <dbReference type="ARBA" id="ARBA00022741"/>
    </source>
</evidence>
<dbReference type="GO" id="GO:0035299">
    <property type="term" value="F:inositol-1,3,4,5,6-pentakisphosphate 2-kinase activity"/>
    <property type="evidence" value="ECO:0007669"/>
    <property type="project" value="UniProtKB-EC"/>
</dbReference>
<dbReference type="GO" id="GO:0032958">
    <property type="term" value="P:inositol phosphate biosynthetic process"/>
    <property type="evidence" value="ECO:0007669"/>
    <property type="project" value="TreeGrafter"/>
</dbReference>
<protein>
    <recommendedName>
        <fullName evidence="1 6">Inositol-pentakisphosphate 2-kinase</fullName>
        <ecNumber evidence="1 6">2.7.1.158</ecNumber>
    </recommendedName>
</protein>
<evidence type="ECO:0000256" key="2">
    <source>
        <dbReference type="ARBA" id="ARBA00022679"/>
    </source>
</evidence>
<dbReference type="InterPro" id="IPR043001">
    <property type="entry name" value="IP5_2-K_N_lobe"/>
</dbReference>
<evidence type="ECO:0000256" key="6">
    <source>
        <dbReference type="RuleBase" id="RU364126"/>
    </source>
</evidence>
<keyword evidence="8" id="KW-1185">Reference proteome</keyword>
<dbReference type="KEGG" id="ngr:NAEGRDRAFT_73486"/>
<evidence type="ECO:0000313" key="8">
    <source>
        <dbReference type="Proteomes" id="UP000006671"/>
    </source>
</evidence>
<evidence type="ECO:0000313" key="7">
    <source>
        <dbReference type="EMBL" id="EFC38675.1"/>
    </source>
</evidence>
<dbReference type="VEuPathDB" id="AmoebaDB:NAEGRDRAFT_73486"/>
<dbReference type="Gene3D" id="3.30.200.110">
    <property type="entry name" value="Inositol-pentakisphosphate 2-kinase, N-lobe"/>
    <property type="match status" value="1"/>
</dbReference>
<dbReference type="InterPro" id="IPR009286">
    <property type="entry name" value="Ins_P5_2-kin"/>
</dbReference>
<dbReference type="OMA" id="CLHSRTI"/>
<evidence type="ECO:0000256" key="4">
    <source>
        <dbReference type="ARBA" id="ARBA00022777"/>
    </source>
</evidence>
<comment type="catalytic activity">
    <reaction evidence="6">
        <text>1D-myo-inositol 1,3,4,5,6-pentakisphosphate + ATP = 1D-myo-inositol hexakisphosphate + ADP + H(+)</text>
        <dbReference type="Rhea" id="RHEA:20313"/>
        <dbReference type="ChEBI" id="CHEBI:15378"/>
        <dbReference type="ChEBI" id="CHEBI:30616"/>
        <dbReference type="ChEBI" id="CHEBI:57733"/>
        <dbReference type="ChEBI" id="CHEBI:58130"/>
        <dbReference type="ChEBI" id="CHEBI:456216"/>
        <dbReference type="EC" id="2.7.1.158"/>
    </reaction>
</comment>
<sequence length="478" mass="55850">MSIQPSVDSSEWHYKCEGLGNVILGYCGNNPRFVGRVLRVRKCPRSELTSNKSTMDEMYSKSEGIISREDYLTIYVRDVIGSLFSTCYPNNSGLVDAGETISLSREFLREMKSKIDLVRPTQMLEYKLDFDINADCGMLMRDFTYNRKHTQKTNSDDATFCVEFKPKWGMICRSEFIKDENKPLKYETCRFCCQQLTKLKQGLITSFTKFCPTNLFSSEEARVRKAIEDLIQNPQNNMKIYINGELNWFDDNNIPNRDFKEELISTLTKYHIDNLDTFIKRLIFCILDSNIMECVQRMQMLDRFDIEFVAKYVYPPLKDKYKSDEVIQAKLFDWKTIPEWIEPLKAELSSMDNKCKEFICTLSGFSKDVSLTLENELQAHHPYTNIKPHLKSLDEFVKECTIENEEFLWHILRMYLIAHGIKDCSVMITFNVTRGENQLDHDYDIGVVDLDPKLVSKVTSYLVQDQDIVTRFMESNTV</sequence>
<keyword evidence="3 6" id="KW-0547">Nucleotide-binding</keyword>
<evidence type="ECO:0000256" key="5">
    <source>
        <dbReference type="ARBA" id="ARBA00022840"/>
    </source>
</evidence>
<dbReference type="InParanoid" id="D2VWS5"/>
<dbReference type="GeneID" id="8858384"/>
<dbReference type="EMBL" id="GG738905">
    <property type="protein sequence ID" value="EFC38675.1"/>
    <property type="molecule type" value="Genomic_DNA"/>
</dbReference>